<dbReference type="InterPro" id="IPR001300">
    <property type="entry name" value="Peptidase_C2_calpain_cat"/>
</dbReference>
<comment type="caution">
    <text evidence="1">Lacks conserved residue(s) required for the propagation of feature annotation.</text>
</comment>
<dbReference type="SUPFAM" id="SSF54001">
    <property type="entry name" value="Cysteine proteinases"/>
    <property type="match status" value="1"/>
</dbReference>
<organism evidence="3 4">
    <name type="scientific">Albugo candida</name>
    <dbReference type="NCBI Taxonomy" id="65357"/>
    <lineage>
        <taxon>Eukaryota</taxon>
        <taxon>Sar</taxon>
        <taxon>Stramenopiles</taxon>
        <taxon>Oomycota</taxon>
        <taxon>Peronosporomycetes</taxon>
        <taxon>Albuginales</taxon>
        <taxon>Albuginaceae</taxon>
        <taxon>Albugo</taxon>
    </lineage>
</organism>
<sequence length="1057" mass="119966">MGPKKLSVSSLNEKRNASVQERIPLPVRDVPALETVLSHYTPPSKPKELFSEWNTSFASEHWCSESTPYVDPTPLEAFLCMQANPTHIKSLFDVESLLFAVNARDQSAPKITSDGPSHQKAVDAPILIDPETMKRSQELDTRFLFQRKWTCEQLEQLKAWEINETRVRREREAQSRAWLVYEDTLACHLANRTPHFFTDEIEIDPNDLIDDEDDTTHTFDVLQPPPSAVSLINTLCKPRFPEGSLIQCDTASVFRVIQQLLKKWQCQPFQFPWESIYPQDSRGAPLYNAGARYSIRLYVLGRWRSIDVDDRLPVDEEGRSIYLSTMHPSDLWPSLLCKAISKTFYWLRESSSLQDEALHIGHLITCLTSWKLVPFSGSLNSFFDAEKLIACPEALEEPDILPAVLICGREGDSKHLRPREIALVEELVQDEVSLIGFYDQYSEFVRIEDTNMSAFYLFLMYPPAKAVAEMMHTWTEAPTVNDNTASVIHSSPPNFISTRLLVLRHCQKPKSHTIDLVLTLSRVPPVEIHAADLSEVSSKALGVAKDASLFLIEQDVYRQRPSSNFITVDTTRSVRLSLDHNVDHIFRISPLSNLVYGFALQSEAFSKHQEPPEMKIMEIADFWKEEGLNTIKTRGTTGVLRQSSWTILMMQVIKIQNSSEEPVWLWTNLDLSDGSIAPNVSLSVVDNNTCTVITRCPLLYDRIKLCEGEDRAVVGPFTILLECHAPDQLDVIPITWELSIATNCEFTSSQVHDPLSRIEFAGPYTPNRSMVLFRDTLSVSKSTTLTSVQAQLMTDDETVSIVNDLAVRIDIFESGSGHLLSSLSAIGPKALQLPWQFGQSEGCSSLTVVASIDEILGPVPEDLQARVAFHSSFSTPLAGEEPKARTNSQGIYWHLTCFSTENVRFEPDVSREREFESIVEGWQQCGKHRDANGAISRLFFLREPELAELKSRQENVSEDTLLKTQRRLIPVKGESNYIHQIASSNPIQRIKLPNEIEQEEEEILQTMKMDEVAWTERQAARIGTKQTYTDQVSELWSQIHIRRAQLSEQWELFQNVN</sequence>
<accession>A0A024G241</accession>
<dbReference type="PROSITE" id="PS50203">
    <property type="entry name" value="CALPAIN_CAT"/>
    <property type="match status" value="1"/>
</dbReference>
<dbReference type="STRING" id="65357.A0A024G241"/>
<dbReference type="Pfam" id="PF00648">
    <property type="entry name" value="Peptidase_C2"/>
    <property type="match status" value="1"/>
</dbReference>
<evidence type="ECO:0000313" key="4">
    <source>
        <dbReference type="Proteomes" id="UP000053237"/>
    </source>
</evidence>
<dbReference type="PANTHER" id="PTHR46298">
    <property type="entry name" value="ANDROGLOBIN"/>
    <property type="match status" value="1"/>
</dbReference>
<name>A0A024G241_9STRA</name>
<dbReference type="Proteomes" id="UP000053237">
    <property type="component" value="Unassembled WGS sequence"/>
</dbReference>
<reference evidence="3 4" key="1">
    <citation type="submission" date="2012-05" db="EMBL/GenBank/DDBJ databases">
        <title>Recombination and specialization in a pathogen metapopulation.</title>
        <authorList>
            <person name="Gardiner A."/>
            <person name="Kemen E."/>
            <person name="Schultz-Larsen T."/>
            <person name="MacLean D."/>
            <person name="Van Oosterhout C."/>
            <person name="Jones J.D.G."/>
        </authorList>
    </citation>
    <scope>NUCLEOTIDE SEQUENCE [LARGE SCALE GENOMIC DNA]</scope>
    <source>
        <strain evidence="3 4">Ac Nc2</strain>
    </source>
</reference>
<proteinExistence type="predicted"/>
<dbReference type="InParanoid" id="A0A024G241"/>
<dbReference type="AlphaFoldDB" id="A0A024G241"/>
<dbReference type="EMBL" id="CAIX01000011">
    <property type="protein sequence ID" value="CCI40741.1"/>
    <property type="molecule type" value="Genomic_DNA"/>
</dbReference>
<keyword evidence="4" id="KW-1185">Reference proteome</keyword>
<comment type="caution">
    <text evidence="3">The sequence shown here is derived from an EMBL/GenBank/DDBJ whole genome shotgun (WGS) entry which is preliminary data.</text>
</comment>
<protein>
    <recommendedName>
        <fullName evidence="2">Calpain catalytic domain-containing protein</fullName>
    </recommendedName>
</protein>
<dbReference type="InterPro" id="IPR038765">
    <property type="entry name" value="Papain-like_cys_pep_sf"/>
</dbReference>
<evidence type="ECO:0000259" key="2">
    <source>
        <dbReference type="PROSITE" id="PS50203"/>
    </source>
</evidence>
<evidence type="ECO:0000256" key="1">
    <source>
        <dbReference type="PROSITE-ProRule" id="PRU00239"/>
    </source>
</evidence>
<feature type="domain" description="Calpain catalytic" evidence="2">
    <location>
        <begin position="205"/>
        <end position="342"/>
    </location>
</feature>
<dbReference type="GO" id="GO:0006508">
    <property type="term" value="P:proteolysis"/>
    <property type="evidence" value="ECO:0007669"/>
    <property type="project" value="InterPro"/>
</dbReference>
<dbReference type="PANTHER" id="PTHR46298:SF1">
    <property type="entry name" value="ANDROGLOBIN"/>
    <property type="match status" value="1"/>
</dbReference>
<gene>
    <name evidence="3" type="ORF">BN9_015250</name>
</gene>
<dbReference type="OrthoDB" id="167576at2759"/>
<dbReference type="InterPro" id="IPR053033">
    <property type="entry name" value="Androglobin-like"/>
</dbReference>
<dbReference type="GO" id="GO:0004198">
    <property type="term" value="F:calcium-dependent cysteine-type endopeptidase activity"/>
    <property type="evidence" value="ECO:0007669"/>
    <property type="project" value="InterPro"/>
</dbReference>
<evidence type="ECO:0000313" key="3">
    <source>
        <dbReference type="EMBL" id="CCI40741.1"/>
    </source>
</evidence>